<feature type="compositionally biased region" description="Polar residues" evidence="1">
    <location>
        <begin position="52"/>
        <end position="71"/>
    </location>
</feature>
<name>A0A9P6NMY1_9BASI</name>
<accession>A0A9P6NMY1</accession>
<feature type="compositionally biased region" description="Polar residues" evidence="1">
    <location>
        <begin position="533"/>
        <end position="549"/>
    </location>
</feature>
<feature type="compositionally biased region" description="Basic and acidic residues" evidence="1">
    <location>
        <begin position="154"/>
        <end position="167"/>
    </location>
</feature>
<feature type="compositionally biased region" description="Basic and acidic residues" evidence="1">
    <location>
        <begin position="15"/>
        <end position="43"/>
    </location>
</feature>
<proteinExistence type="predicted"/>
<protein>
    <submittedName>
        <fullName evidence="2">Uncharacterized protein</fullName>
    </submittedName>
</protein>
<feature type="region of interest" description="Disordered" evidence="1">
    <location>
        <begin position="125"/>
        <end position="167"/>
    </location>
</feature>
<evidence type="ECO:0000313" key="2">
    <source>
        <dbReference type="EMBL" id="KAG0150101.1"/>
    </source>
</evidence>
<feature type="compositionally biased region" description="Pro residues" evidence="1">
    <location>
        <begin position="1"/>
        <end position="11"/>
    </location>
</feature>
<dbReference type="OrthoDB" id="2507854at2759"/>
<feature type="region of interest" description="Disordered" evidence="1">
    <location>
        <begin position="408"/>
        <end position="436"/>
    </location>
</feature>
<feature type="region of interest" description="Disordered" evidence="1">
    <location>
        <begin position="528"/>
        <end position="549"/>
    </location>
</feature>
<evidence type="ECO:0000313" key="3">
    <source>
        <dbReference type="Proteomes" id="UP000886653"/>
    </source>
</evidence>
<organism evidence="2 3">
    <name type="scientific">Cronartium quercuum f. sp. fusiforme G11</name>
    <dbReference type="NCBI Taxonomy" id="708437"/>
    <lineage>
        <taxon>Eukaryota</taxon>
        <taxon>Fungi</taxon>
        <taxon>Dikarya</taxon>
        <taxon>Basidiomycota</taxon>
        <taxon>Pucciniomycotina</taxon>
        <taxon>Pucciniomycetes</taxon>
        <taxon>Pucciniales</taxon>
        <taxon>Coleosporiaceae</taxon>
        <taxon>Cronartium</taxon>
    </lineage>
</organism>
<reference evidence="2" key="1">
    <citation type="submission" date="2013-11" db="EMBL/GenBank/DDBJ databases">
        <title>Genome sequence of the fusiform rust pathogen reveals effectors for host alternation and coevolution with pine.</title>
        <authorList>
            <consortium name="DOE Joint Genome Institute"/>
            <person name="Smith K."/>
            <person name="Pendleton A."/>
            <person name="Kubisiak T."/>
            <person name="Anderson C."/>
            <person name="Salamov A."/>
            <person name="Aerts A."/>
            <person name="Riley R."/>
            <person name="Clum A."/>
            <person name="Lindquist E."/>
            <person name="Ence D."/>
            <person name="Campbell M."/>
            <person name="Kronenberg Z."/>
            <person name="Feau N."/>
            <person name="Dhillon B."/>
            <person name="Hamelin R."/>
            <person name="Burleigh J."/>
            <person name="Smith J."/>
            <person name="Yandell M."/>
            <person name="Nelson C."/>
            <person name="Grigoriev I."/>
            <person name="Davis J."/>
        </authorList>
    </citation>
    <scope>NUCLEOTIDE SEQUENCE</scope>
    <source>
        <strain evidence="2">G11</strain>
    </source>
</reference>
<dbReference type="EMBL" id="MU167222">
    <property type="protein sequence ID" value="KAG0150101.1"/>
    <property type="molecule type" value="Genomic_DNA"/>
</dbReference>
<gene>
    <name evidence="2" type="ORF">CROQUDRAFT_104593</name>
</gene>
<feature type="region of interest" description="Disordered" evidence="1">
    <location>
        <begin position="1"/>
        <end position="97"/>
    </location>
</feature>
<dbReference type="Proteomes" id="UP000886653">
    <property type="component" value="Unassembled WGS sequence"/>
</dbReference>
<dbReference type="AlphaFoldDB" id="A0A9P6NMY1"/>
<feature type="compositionally biased region" description="Polar residues" evidence="1">
    <location>
        <begin position="344"/>
        <end position="356"/>
    </location>
</feature>
<comment type="caution">
    <text evidence="2">The sequence shown here is derived from an EMBL/GenBank/DDBJ whole genome shotgun (WGS) entry which is preliminary data.</text>
</comment>
<feature type="region of interest" description="Disordered" evidence="1">
    <location>
        <begin position="302"/>
        <end position="360"/>
    </location>
</feature>
<evidence type="ECO:0000256" key="1">
    <source>
        <dbReference type="SAM" id="MobiDB-lite"/>
    </source>
</evidence>
<feature type="compositionally biased region" description="Basic and acidic residues" evidence="1">
    <location>
        <begin position="125"/>
        <end position="134"/>
    </location>
</feature>
<keyword evidence="3" id="KW-1185">Reference proteome</keyword>
<sequence>MPPRPIVPPPVTFRVSDRRKLLSKKDDRTPLKQPKERARHTFSEPKGVIKPQTPSQPRFRQTRLSENFSDQTKYKTAPKRVISHPGSPSRKTQRALAQSLTHRTTLGSVWPDESHLTHNRRSEGTDYHLIKHPEPVAGPSGVALKGKARCSEPGMKEPFTRPHISPEDERPIYSIDYRTISEDSPQSNDECLVNPSKTKNSMDPIEIVKTCMPVTKYTQQVISSDTIELARTSSPPVVSPPLTSERSPLFQQQTLYPLGIDIDTQCSPLTYQVLNPKAKVQSVNRGHGGWVEAGQNLIEHDQGAVDRHKPSPAPKFSRHRVISNEVPDISNHSSVSRNRHAAILSSSERPTSTSPVNPLLDVDRNALGEALEPQLEPIHPPLVLDHADGTKTCNATDHLNDVPVESILGPPASTERNKEQSLLPESFIPPSPHQDHDQVFLFSDSMAEGRSDWNVQGSIPFEESFIPHSQHENDETVFLFSDSMAEGKADWEVQGIFNSSPTPHNRECDHQQDLIDDKGDITLRPINPVDFDTNGSPQTYQQSPSISLSSQTNRVLVQETQEDQPSPIRTRILAEETQCSPKRKPLKRSLAPPTPISARIQHRRDLSKLKDQSVISNSVSPNSLPVSPHKPRLASPLKRVTNAGAWKERNKEAWKTDPDAQIVNPPFSRQANITEFFNSGVVSGSSKRIRQTIRNLNMNEKDVVSRDALFRQVATCDFLGQTTNQPTIEGIGGLENINDDDEIEDLDWDEVVVPDSDEFQNTLSSEEDEEKEEKEDLKIKEYIEKYKSRKRKRYEIYEAVKFNQVDDQMKTIPKKIVFYQDFLGTESMSLKSNDSSNLLCSEEEEEDIDISTQELINVAHDIIHDDTFKSFN</sequence>